<feature type="non-terminal residue" evidence="2">
    <location>
        <position position="1"/>
    </location>
</feature>
<evidence type="ECO:0000256" key="1">
    <source>
        <dbReference type="SAM" id="MobiDB-lite"/>
    </source>
</evidence>
<feature type="region of interest" description="Disordered" evidence="1">
    <location>
        <begin position="1"/>
        <end position="155"/>
    </location>
</feature>
<dbReference type="EC" id="6.3.4.2" evidence="2"/>
<feature type="non-terminal residue" evidence="2">
    <location>
        <position position="155"/>
    </location>
</feature>
<gene>
    <name evidence="2" type="ORF">AVDCRST_MAG64-1728</name>
</gene>
<evidence type="ECO:0000313" key="2">
    <source>
        <dbReference type="EMBL" id="CAA9401286.1"/>
    </source>
</evidence>
<feature type="compositionally biased region" description="Low complexity" evidence="1">
    <location>
        <begin position="50"/>
        <end position="64"/>
    </location>
</feature>
<name>A0A6J4NYY7_9BACT</name>
<protein>
    <submittedName>
        <fullName evidence="2">CTP synthase</fullName>
        <ecNumber evidence="2">6.3.4.2</ecNumber>
    </submittedName>
</protein>
<keyword evidence="2" id="KW-0436">Ligase</keyword>
<feature type="compositionally biased region" description="Basic residues" evidence="1">
    <location>
        <begin position="1"/>
        <end position="11"/>
    </location>
</feature>
<feature type="compositionally biased region" description="Basic residues" evidence="1">
    <location>
        <begin position="35"/>
        <end position="44"/>
    </location>
</feature>
<dbReference type="GO" id="GO:0003883">
    <property type="term" value="F:CTP synthase activity"/>
    <property type="evidence" value="ECO:0007669"/>
    <property type="project" value="UniProtKB-EC"/>
</dbReference>
<accession>A0A6J4NYY7</accession>
<reference evidence="2" key="1">
    <citation type="submission" date="2020-02" db="EMBL/GenBank/DDBJ databases">
        <authorList>
            <person name="Meier V. D."/>
        </authorList>
    </citation>
    <scope>NUCLEOTIDE SEQUENCE</scope>
    <source>
        <strain evidence="2">AVDCRST_MAG64</strain>
    </source>
</reference>
<feature type="compositionally biased region" description="Basic and acidic residues" evidence="1">
    <location>
        <begin position="73"/>
        <end position="87"/>
    </location>
</feature>
<dbReference type="EMBL" id="CADCUQ010000393">
    <property type="protein sequence ID" value="CAA9401286.1"/>
    <property type="molecule type" value="Genomic_DNA"/>
</dbReference>
<feature type="compositionally biased region" description="Basic residues" evidence="1">
    <location>
        <begin position="134"/>
        <end position="149"/>
    </location>
</feature>
<proteinExistence type="predicted"/>
<organism evidence="2">
    <name type="scientific">uncultured Phycisphaerae bacterium</name>
    <dbReference type="NCBI Taxonomy" id="904963"/>
    <lineage>
        <taxon>Bacteria</taxon>
        <taxon>Pseudomonadati</taxon>
        <taxon>Planctomycetota</taxon>
        <taxon>Phycisphaerae</taxon>
        <taxon>environmental samples</taxon>
    </lineage>
</organism>
<dbReference type="AlphaFoldDB" id="A0A6J4NYY7"/>
<sequence length="155" mass="16948">QRLRHRRRQQQRVRADLRPLRDRHPPRAEDDRGPRRQHAARRQGRRAEAGHAGLAALRQADADPPALPPPVRGRPEVRPGARAEGHGLQRQAPDAADHAGAGAAAGRPPVLPRHAGPPRADEPPAAPPADVPRLRKGRHDLRRPARQGRRAPAGV</sequence>
<feature type="compositionally biased region" description="Low complexity" evidence="1">
    <location>
        <begin position="92"/>
        <end position="108"/>
    </location>
</feature>
<feature type="compositionally biased region" description="Basic and acidic residues" evidence="1">
    <location>
        <begin position="13"/>
        <end position="34"/>
    </location>
</feature>